<dbReference type="GO" id="GO:0003677">
    <property type="term" value="F:DNA binding"/>
    <property type="evidence" value="ECO:0007669"/>
    <property type="project" value="UniProtKB-KW"/>
</dbReference>
<protein>
    <recommendedName>
        <fullName evidence="9">Crp/Fnr family transcriptional regulator</fullName>
    </recommendedName>
</protein>
<reference evidence="8" key="1">
    <citation type="submission" date="2018-03" db="EMBL/GenBank/DDBJ databases">
        <authorList>
            <person name="Sun L."/>
            <person name="Liu H."/>
            <person name="Chen W."/>
            <person name="Huang K."/>
            <person name="Liu W."/>
            <person name="Gao X."/>
        </authorList>
    </citation>
    <scope>NUCLEOTIDE SEQUENCE [LARGE SCALE GENOMIC DNA]</scope>
    <source>
        <strain evidence="8">SH9</strain>
    </source>
</reference>
<dbReference type="PROSITE" id="PS50042">
    <property type="entry name" value="CNMP_BINDING_3"/>
    <property type="match status" value="1"/>
</dbReference>
<dbReference type="SMART" id="SM00419">
    <property type="entry name" value="HTH_CRP"/>
    <property type="match status" value="1"/>
</dbReference>
<evidence type="ECO:0000256" key="4">
    <source>
        <dbReference type="SAM" id="MobiDB-lite"/>
    </source>
</evidence>
<name>A0A2T1HWP8_9HYPH</name>
<organism evidence="7 8">
    <name type="scientific">Alsobacter soli</name>
    <dbReference type="NCBI Taxonomy" id="2109933"/>
    <lineage>
        <taxon>Bacteria</taxon>
        <taxon>Pseudomonadati</taxon>
        <taxon>Pseudomonadota</taxon>
        <taxon>Alphaproteobacteria</taxon>
        <taxon>Hyphomicrobiales</taxon>
        <taxon>Alsobacteraceae</taxon>
        <taxon>Alsobacter</taxon>
    </lineage>
</organism>
<sequence>MFGDSTPYQFADPGRPAQARGRRWSPKNVIIRQMAPELQSVLCDAAEPVRLRSRQMLEDVGMECRYVYFIETGRVALMARSGPGRTSEIGVVDHRDVVGLSLVLGATRSSLRVVVQESGEALRVGADSFTRILDAIPDIRRKLLIYVHTVYARNAQIALCNAHHSVAQRVARWLAWVAGREEQAQEIRLTHDQLARNLGVRRATISEALGHFEAQGLLQRRRGAIVVHTEQIEREACSCLRMLRRTEEPEPDAGRRFSPLLCS</sequence>
<keyword evidence="3" id="KW-0804">Transcription</keyword>
<dbReference type="Gene3D" id="1.10.10.10">
    <property type="entry name" value="Winged helix-like DNA-binding domain superfamily/Winged helix DNA-binding domain"/>
    <property type="match status" value="1"/>
</dbReference>
<evidence type="ECO:0000313" key="7">
    <source>
        <dbReference type="EMBL" id="PSC06044.1"/>
    </source>
</evidence>
<dbReference type="Gene3D" id="2.60.120.10">
    <property type="entry name" value="Jelly Rolls"/>
    <property type="match status" value="1"/>
</dbReference>
<feature type="region of interest" description="Disordered" evidence="4">
    <location>
        <begin position="1"/>
        <end position="22"/>
    </location>
</feature>
<dbReference type="PANTHER" id="PTHR24567">
    <property type="entry name" value="CRP FAMILY TRANSCRIPTIONAL REGULATORY PROTEIN"/>
    <property type="match status" value="1"/>
</dbReference>
<gene>
    <name evidence="7" type="ORF">SLNSH_04330</name>
</gene>
<keyword evidence="8" id="KW-1185">Reference proteome</keyword>
<dbReference type="PANTHER" id="PTHR24567:SF74">
    <property type="entry name" value="HTH-TYPE TRANSCRIPTIONAL REGULATOR ARCR"/>
    <property type="match status" value="1"/>
</dbReference>
<evidence type="ECO:0000259" key="6">
    <source>
        <dbReference type="PROSITE" id="PS51063"/>
    </source>
</evidence>
<dbReference type="GO" id="GO:0003700">
    <property type="term" value="F:DNA-binding transcription factor activity"/>
    <property type="evidence" value="ECO:0007669"/>
    <property type="project" value="TreeGrafter"/>
</dbReference>
<evidence type="ECO:0000259" key="5">
    <source>
        <dbReference type="PROSITE" id="PS50042"/>
    </source>
</evidence>
<dbReference type="InterPro" id="IPR036388">
    <property type="entry name" value="WH-like_DNA-bd_sf"/>
</dbReference>
<dbReference type="InterPro" id="IPR000595">
    <property type="entry name" value="cNMP-bd_dom"/>
</dbReference>
<dbReference type="InterPro" id="IPR018490">
    <property type="entry name" value="cNMP-bd_dom_sf"/>
</dbReference>
<dbReference type="InterPro" id="IPR014710">
    <property type="entry name" value="RmlC-like_jellyroll"/>
</dbReference>
<evidence type="ECO:0000256" key="2">
    <source>
        <dbReference type="ARBA" id="ARBA00023125"/>
    </source>
</evidence>
<comment type="caution">
    <text evidence="7">The sequence shown here is derived from an EMBL/GenBank/DDBJ whole genome shotgun (WGS) entry which is preliminary data.</text>
</comment>
<proteinExistence type="predicted"/>
<dbReference type="Proteomes" id="UP000239772">
    <property type="component" value="Unassembled WGS sequence"/>
</dbReference>
<dbReference type="PROSITE" id="PS51063">
    <property type="entry name" value="HTH_CRP_2"/>
    <property type="match status" value="1"/>
</dbReference>
<dbReference type="SUPFAM" id="SSF51206">
    <property type="entry name" value="cAMP-binding domain-like"/>
    <property type="match status" value="1"/>
</dbReference>
<evidence type="ECO:0008006" key="9">
    <source>
        <dbReference type="Google" id="ProtNLM"/>
    </source>
</evidence>
<dbReference type="Pfam" id="PF00027">
    <property type="entry name" value="cNMP_binding"/>
    <property type="match status" value="1"/>
</dbReference>
<dbReference type="CDD" id="cd00038">
    <property type="entry name" value="CAP_ED"/>
    <property type="match status" value="1"/>
</dbReference>
<accession>A0A2T1HWP8</accession>
<evidence type="ECO:0000256" key="3">
    <source>
        <dbReference type="ARBA" id="ARBA00023163"/>
    </source>
</evidence>
<dbReference type="Pfam" id="PF13545">
    <property type="entry name" value="HTH_Crp_2"/>
    <property type="match status" value="1"/>
</dbReference>
<dbReference type="EMBL" id="PVZS01000004">
    <property type="protein sequence ID" value="PSC06044.1"/>
    <property type="molecule type" value="Genomic_DNA"/>
</dbReference>
<keyword evidence="1" id="KW-0805">Transcription regulation</keyword>
<evidence type="ECO:0000313" key="8">
    <source>
        <dbReference type="Proteomes" id="UP000239772"/>
    </source>
</evidence>
<dbReference type="SUPFAM" id="SSF46785">
    <property type="entry name" value="Winged helix' DNA-binding domain"/>
    <property type="match status" value="1"/>
</dbReference>
<dbReference type="InterPro" id="IPR012318">
    <property type="entry name" value="HTH_CRP"/>
</dbReference>
<keyword evidence="2" id="KW-0238">DNA-binding</keyword>
<dbReference type="InterPro" id="IPR050397">
    <property type="entry name" value="Env_Response_Regulators"/>
</dbReference>
<dbReference type="AlphaFoldDB" id="A0A2T1HWP8"/>
<dbReference type="GO" id="GO:0005829">
    <property type="term" value="C:cytosol"/>
    <property type="evidence" value="ECO:0007669"/>
    <property type="project" value="TreeGrafter"/>
</dbReference>
<feature type="domain" description="Cyclic nucleotide-binding" evidence="5">
    <location>
        <begin position="30"/>
        <end position="144"/>
    </location>
</feature>
<feature type="domain" description="HTH crp-type" evidence="6">
    <location>
        <begin position="164"/>
        <end position="231"/>
    </location>
</feature>
<dbReference type="SMART" id="SM00100">
    <property type="entry name" value="cNMP"/>
    <property type="match status" value="1"/>
</dbReference>
<dbReference type="InterPro" id="IPR036390">
    <property type="entry name" value="WH_DNA-bd_sf"/>
</dbReference>
<evidence type="ECO:0000256" key="1">
    <source>
        <dbReference type="ARBA" id="ARBA00023015"/>
    </source>
</evidence>